<dbReference type="PANTHER" id="PTHR40446">
    <property type="entry name" value="N-ACETYLGLUCOSAMINE-1-PHOSPHODIESTER ALPHA-N-ACETYLGLUCOSAMINIDASE"/>
    <property type="match status" value="1"/>
</dbReference>
<feature type="domain" description="Phosphodiester glycosidase" evidence="3">
    <location>
        <begin position="246"/>
        <end position="400"/>
    </location>
</feature>
<evidence type="ECO:0000313" key="5">
    <source>
        <dbReference type="Proteomes" id="UP000184529"/>
    </source>
</evidence>
<organism evidence="4 5">
    <name type="scientific">Desulfofundulus thermosubterraneus DSM 16057</name>
    <dbReference type="NCBI Taxonomy" id="1121432"/>
    <lineage>
        <taxon>Bacteria</taxon>
        <taxon>Bacillati</taxon>
        <taxon>Bacillota</taxon>
        <taxon>Clostridia</taxon>
        <taxon>Eubacteriales</taxon>
        <taxon>Peptococcaceae</taxon>
        <taxon>Desulfofundulus</taxon>
    </lineage>
</organism>
<feature type="signal peptide" evidence="1">
    <location>
        <begin position="1"/>
        <end position="25"/>
    </location>
</feature>
<feature type="domain" description="Copper amine oxidase-like N-terminal" evidence="2">
    <location>
        <begin position="408"/>
        <end position="512"/>
    </location>
</feature>
<keyword evidence="1" id="KW-0732">Signal</keyword>
<dbReference type="Gene3D" id="3.30.457.10">
    <property type="entry name" value="Copper amine oxidase-like, N-terminal domain"/>
    <property type="match status" value="1"/>
</dbReference>
<dbReference type="Pfam" id="PF09992">
    <property type="entry name" value="NAGPA"/>
    <property type="match status" value="1"/>
</dbReference>
<accession>A0A1M6I0Y8</accession>
<evidence type="ECO:0000259" key="3">
    <source>
        <dbReference type="Pfam" id="PF09992"/>
    </source>
</evidence>
<name>A0A1M6I0Y8_9FIRM</name>
<evidence type="ECO:0000256" key="1">
    <source>
        <dbReference type="SAM" id="SignalP"/>
    </source>
</evidence>
<dbReference type="STRING" id="1121432.SAMN02745219_02176"/>
<dbReference type="InterPro" id="IPR012854">
    <property type="entry name" value="Cu_amine_oxidase-like_N"/>
</dbReference>
<dbReference type="SUPFAM" id="SSF55383">
    <property type="entry name" value="Copper amine oxidase, domain N"/>
    <property type="match status" value="1"/>
</dbReference>
<gene>
    <name evidence="4" type="ORF">SAMN02745219_02176</name>
</gene>
<keyword evidence="5" id="KW-1185">Reference proteome</keyword>
<evidence type="ECO:0000313" key="4">
    <source>
        <dbReference type="EMBL" id="SHJ28159.1"/>
    </source>
</evidence>
<dbReference type="Pfam" id="PF07833">
    <property type="entry name" value="Cu_amine_oxidN1"/>
    <property type="match status" value="1"/>
</dbReference>
<dbReference type="PANTHER" id="PTHR40446:SF2">
    <property type="entry name" value="N-ACETYLGLUCOSAMINE-1-PHOSPHODIESTER ALPHA-N-ACETYLGLUCOSAMINIDASE"/>
    <property type="match status" value="1"/>
</dbReference>
<proteinExistence type="predicted"/>
<dbReference type="EMBL" id="FQZM01000026">
    <property type="protein sequence ID" value="SHJ28159.1"/>
    <property type="molecule type" value="Genomic_DNA"/>
</dbReference>
<feature type="chain" id="PRO_5012432242" evidence="1">
    <location>
        <begin position="26"/>
        <end position="520"/>
    </location>
</feature>
<protein>
    <submittedName>
        <fullName evidence="4">Copper amine oxidase N-terminal domain-containing protein</fullName>
    </submittedName>
</protein>
<dbReference type="InterPro" id="IPR018711">
    <property type="entry name" value="NAGPA"/>
</dbReference>
<reference evidence="5" key="1">
    <citation type="submission" date="2016-11" db="EMBL/GenBank/DDBJ databases">
        <authorList>
            <person name="Varghese N."/>
            <person name="Submissions S."/>
        </authorList>
    </citation>
    <scope>NUCLEOTIDE SEQUENCE [LARGE SCALE GENOMIC DNA]</scope>
    <source>
        <strain evidence="5">DSM 16057</strain>
    </source>
</reference>
<evidence type="ECO:0000259" key="2">
    <source>
        <dbReference type="Pfam" id="PF07833"/>
    </source>
</evidence>
<sequence length="520" mass="54278">MIGVKKLIAILLGGAFLWGSMAAFAIQPVVADSAAAGSQAVQATVVGGPAPQPLVARPPAGQIQILAPGVRYYPISGRTWQGEPLKGHVVEVDPGQALLEVRVAVGGDALGKKETLSQLAARHGAVAAVNGGFFDPSRGHPIGSLVQDGQLLATSEILRTSIGITGRNQVHFGYFAPRVTVHFGGAEPLAVARVNTSPAPDSITLYTPAWGERAGSAGDGLDVVVRPETKKSNRYIVSEIGYGGSPIPRDGYVLTFRGEAVGEAAALATSTPVELQFDWGSGWEGLKHLVTAGPLLVEEGQPVLQAVMEGFRGSVLEPAPRTAIGINNKGQLLLVEVDGRLKGWSAGVTLEELAYLMTELGAVRAAALDGGGSSGLWVKGQLVSRPSEGGERGLANAILVLRQVPVYLNGKRLFFDVPPVVDKGRTLVPMRGIFEALGATVHWDEKTKTVTATRGGRMISLTLGKGEALVNGKTLPLDAPARAVEGRTMVPLRFVGEALGSVVTWQNAPPAVMIEAKSVD</sequence>
<dbReference type="AlphaFoldDB" id="A0A1M6I0Y8"/>
<dbReference type="InterPro" id="IPR036582">
    <property type="entry name" value="Mao_N_sf"/>
</dbReference>
<dbReference type="Proteomes" id="UP000184529">
    <property type="component" value="Unassembled WGS sequence"/>
</dbReference>